<proteinExistence type="predicted"/>
<evidence type="ECO:0000259" key="6">
    <source>
        <dbReference type="Pfam" id="PF04932"/>
    </source>
</evidence>
<dbReference type="PANTHER" id="PTHR37422">
    <property type="entry name" value="TEICHURONIC ACID BIOSYNTHESIS PROTEIN TUAE"/>
    <property type="match status" value="1"/>
</dbReference>
<dbReference type="InterPro" id="IPR007016">
    <property type="entry name" value="O-antigen_ligase-rel_domated"/>
</dbReference>
<evidence type="ECO:0000256" key="1">
    <source>
        <dbReference type="ARBA" id="ARBA00004141"/>
    </source>
</evidence>
<feature type="transmembrane region" description="Helical" evidence="5">
    <location>
        <begin position="43"/>
        <end position="63"/>
    </location>
</feature>
<dbReference type="InterPro" id="IPR051533">
    <property type="entry name" value="WaaL-like"/>
</dbReference>
<keyword evidence="8" id="KW-1185">Reference proteome</keyword>
<evidence type="ECO:0000256" key="3">
    <source>
        <dbReference type="ARBA" id="ARBA00022989"/>
    </source>
</evidence>
<accession>A0A7D4PZS3</accession>
<sequence>MFTVMAGDAVRYSVGWTGWGLLVVIGVLASVIGLALTKPWKTILRVPLPLALLLGLMVLSAIWSNYRNFTWLGVGLQLGTTLFALFLANQFGWRQLLNIFANTIRFILVSSLLFEVLAGVSGPIKPFFPNYEGDEPPASSYYWSQGQLFDGDRIQGITGNANLLAFTAVLGILLFLVEYIVTNSKRSLPLASLALAILMAALAKSAGMTLAIGLVSFAALIAIFAEGRPKATRHLIYGRSLWALALGVVLALIYRVELFDLLGRSADASGRFYIWGEVLNLIFEKPLEGWGWISYWIPGVEPYEGLIVINSVPMYQAHNAFLDVWLQLGVFGLMLMVWLLLQGFIRLWAVAVRHTNPLYLYPLFAYLVIVAQSLTESRLLIEIGWVLLVLLTTKSREPFAELEPLGRTPKRLKLLRIPGSWLRSR</sequence>
<dbReference type="RefSeq" id="WP_173494161.1">
    <property type="nucleotide sequence ID" value="NZ_CP054056.1"/>
</dbReference>
<evidence type="ECO:0000313" key="7">
    <source>
        <dbReference type="EMBL" id="QKJ25865.1"/>
    </source>
</evidence>
<dbReference type="AlphaFoldDB" id="A0A7D4PZS3"/>
<evidence type="ECO:0000256" key="2">
    <source>
        <dbReference type="ARBA" id="ARBA00022692"/>
    </source>
</evidence>
<feature type="domain" description="O-antigen ligase-related" evidence="6">
    <location>
        <begin position="192"/>
        <end position="336"/>
    </location>
</feature>
<evidence type="ECO:0000256" key="4">
    <source>
        <dbReference type="ARBA" id="ARBA00023136"/>
    </source>
</evidence>
<name>A0A7D4PZS3_9MICO</name>
<dbReference type="GO" id="GO:0016874">
    <property type="term" value="F:ligase activity"/>
    <property type="evidence" value="ECO:0007669"/>
    <property type="project" value="UniProtKB-KW"/>
</dbReference>
<organism evidence="7 8">
    <name type="scientific">Aquiluna borgnonia</name>
    <dbReference type="NCBI Taxonomy" id="2499157"/>
    <lineage>
        <taxon>Bacteria</taxon>
        <taxon>Bacillati</taxon>
        <taxon>Actinomycetota</taxon>
        <taxon>Actinomycetes</taxon>
        <taxon>Micrococcales</taxon>
        <taxon>Microbacteriaceae</taxon>
        <taxon>Luna cluster</taxon>
        <taxon>Luna-1 subcluster</taxon>
        <taxon>Aquiluna</taxon>
    </lineage>
</organism>
<dbReference type="PANTHER" id="PTHR37422:SF17">
    <property type="entry name" value="O-ANTIGEN LIGASE"/>
    <property type="match status" value="1"/>
</dbReference>
<protein>
    <submittedName>
        <fullName evidence="7">O-antigen ligase family protein</fullName>
    </submittedName>
</protein>
<feature type="transmembrane region" description="Helical" evidence="5">
    <location>
        <begin position="193"/>
        <end position="224"/>
    </location>
</feature>
<dbReference type="EMBL" id="CP054056">
    <property type="protein sequence ID" value="QKJ25865.1"/>
    <property type="molecule type" value="Genomic_DNA"/>
</dbReference>
<evidence type="ECO:0000313" key="8">
    <source>
        <dbReference type="Proteomes" id="UP000501003"/>
    </source>
</evidence>
<keyword evidence="2 5" id="KW-0812">Transmembrane</keyword>
<keyword evidence="4 5" id="KW-0472">Membrane</keyword>
<dbReference type="GO" id="GO:0016020">
    <property type="term" value="C:membrane"/>
    <property type="evidence" value="ECO:0007669"/>
    <property type="project" value="UniProtKB-SubCell"/>
</dbReference>
<comment type="subcellular location">
    <subcellularLocation>
        <location evidence="1">Membrane</location>
        <topology evidence="1">Multi-pass membrane protein</topology>
    </subcellularLocation>
</comment>
<keyword evidence="3 5" id="KW-1133">Transmembrane helix</keyword>
<keyword evidence="7" id="KW-0436">Ligase</keyword>
<feature type="transmembrane region" description="Helical" evidence="5">
    <location>
        <begin position="236"/>
        <end position="254"/>
    </location>
</feature>
<feature type="transmembrane region" description="Helical" evidence="5">
    <location>
        <begin position="69"/>
        <end position="87"/>
    </location>
</feature>
<dbReference type="KEGG" id="aqg:HRU87_06885"/>
<feature type="transmembrane region" description="Helical" evidence="5">
    <location>
        <begin position="324"/>
        <end position="345"/>
    </location>
</feature>
<reference evidence="7 8" key="1">
    <citation type="submission" date="2020-05" db="EMBL/GenBank/DDBJ databases">
        <title>Aquirufa sp. strain 15G-AUS-rot a new Aquirufa species.</title>
        <authorList>
            <person name="Pitt A."/>
            <person name="Hahn M.W."/>
        </authorList>
    </citation>
    <scope>NUCLEOTIDE SEQUENCE [LARGE SCALE GENOMIC DNA]</scope>
    <source>
        <strain evidence="7 8">15G-AUS-rot</strain>
    </source>
</reference>
<dbReference type="Pfam" id="PF04932">
    <property type="entry name" value="Wzy_C"/>
    <property type="match status" value="1"/>
</dbReference>
<evidence type="ECO:0000256" key="5">
    <source>
        <dbReference type="SAM" id="Phobius"/>
    </source>
</evidence>
<dbReference type="Proteomes" id="UP000501003">
    <property type="component" value="Chromosome"/>
</dbReference>
<gene>
    <name evidence="7" type="ORF">HRU87_06885</name>
</gene>
<feature type="transmembrane region" description="Helical" evidence="5">
    <location>
        <begin position="163"/>
        <end position="181"/>
    </location>
</feature>
<feature type="transmembrane region" description="Helical" evidence="5">
    <location>
        <begin position="16"/>
        <end position="36"/>
    </location>
</feature>